<proteinExistence type="predicted"/>
<protein>
    <submittedName>
        <fullName evidence="1">Uncharacterized protein</fullName>
    </submittedName>
</protein>
<organism evidence="1 2">
    <name type="scientific">Candidatus Endonucleibacter bathymodioli</name>
    <dbReference type="NCBI Taxonomy" id="539814"/>
    <lineage>
        <taxon>Bacteria</taxon>
        <taxon>Pseudomonadati</taxon>
        <taxon>Pseudomonadota</taxon>
        <taxon>Gammaproteobacteria</taxon>
        <taxon>Oceanospirillales</taxon>
        <taxon>Endozoicomonadaceae</taxon>
        <taxon>Candidatus Endonucleibacter</taxon>
    </lineage>
</organism>
<reference evidence="1 2" key="1">
    <citation type="journal article" date="2023" name="bioRxiv">
        <title>An intranuclear bacterial parasite of deep-sea mussels expresses apoptosis inhibitors acquired from its host.</title>
        <authorList>
            <person name="Gonzalez Porras M.A."/>
            <person name="Assie A."/>
            <person name="Tietjen M."/>
            <person name="Violette M."/>
            <person name="Kleiner M."/>
            <person name="Gruber-Vodicka H."/>
            <person name="Dubilier N."/>
            <person name="Leisch N."/>
        </authorList>
    </citation>
    <scope>NUCLEOTIDE SEQUENCE [LARGE SCALE GENOMIC DNA]</scope>
    <source>
        <strain evidence="1">IAP13</strain>
    </source>
</reference>
<dbReference type="Proteomes" id="UP001178148">
    <property type="component" value="Unassembled WGS sequence"/>
</dbReference>
<gene>
    <name evidence="1" type="ORF">QS748_10520</name>
</gene>
<keyword evidence="2" id="KW-1185">Reference proteome</keyword>
<name>A0AA90SDQ3_9GAMM</name>
<comment type="caution">
    <text evidence="1">The sequence shown here is derived from an EMBL/GenBank/DDBJ whole genome shotgun (WGS) entry which is preliminary data.</text>
</comment>
<dbReference type="EMBL" id="JASXSV010000016">
    <property type="protein sequence ID" value="MDP0589587.1"/>
    <property type="molecule type" value="Genomic_DNA"/>
</dbReference>
<accession>A0AA90SDQ3</accession>
<sequence length="2128" mass="241629">MVMVRLFVFIGIAVINFAYGSVILDQPILTLLCTQSKVGSDPNLYSTDFDNDKCISTPDGNLCLLNEKDASFEGVDIVVGFTNFSLAFSKDSHENIGISCVGQSFPNDDHLAAPQISQKDIERFEAPTPVLSGEYFSDAMYNYLTYAQPSIMGLSFPHKNQILEKLKSCCRGFSVKSLNKDSRNIISGRGRKENIILFRYEALSGKVRQVALVHCPEAVEVGCMGNWKDHVKPCLGVVDGLISMMKITVDIHDLQKHKLRFDCHDVTDAGKYRLVELESFFKPTDLLFDGNLKCCLLVSEDHDWGGEPPYNKDNSNNIVSATQSKKVNAIFQKPVQGYFLGQIPVKMIEGEIYLHKKRKLDRRGSVARERLFETLIPYLMEKENSSQTRVLTDLIEACQFIPYVRKIKRNIMDAILDDPLQLQEAMVLELIQRMQQNYKLDELLELVKATLKEDAFFIMYIDGHVSGKEKAAGKEEGTNSIGIGLQLFTKEQLGDEAFRQISSGMESCKEDQGKTKFTCLEALLARIAKQQQKAMTHWKDIYLQIIYFQNSINKEVIAKALGRGERFAREDLIPATHNECLNVAGVISKCQETWSVHPGFKIMMPLIYWFSESWMKGDYYGSEQTSKNKAFIGGKLNSRMLSRIESMAKSKLYTKLSGGGDCDLSIDQEELIECDSESPFIQDVLPVIKNTNVNDLALVVDLFSKVLCDLTPEVTVKHRLAIVYTLNKCIDANLVKKLLGISDCSHPPLQSLYMYFLILTHHDEFSASGVNSYPSVVEQSANCYLKTLLLRAALCTRLISENSSAYVGAEVLARANLLIDHHNEVIGRAVHELVTPYESAGNEWGGNDFFYVAPGDKYLAIPTDIVINGDKNTVTCNIHDLLLPKDKHFRLNNDYNKNRRGSYVTRDNKKILYDFFLVPQKMDVSFCVDLSKEDIPVSVFFSGDDDLCVRHPLMAHSLNQACNKIILGGNKGGKATLQLVKSLFSLARKESSGQTCCVYSTVKKQMSENCNIMQDKVTVPPEGNKGIKCFLQELQNHLDIVKTNRDRKQILEYCAFLLFYQINIEEVNGEIDFKSLVKFLYTIQSRTADTMIGDKRCLKADIAKYYLQKPWGEPGDNNGKRIKYALMKACKDTKDGDYKEIMACLLKEVKPNTNELALEVYTSKMYEVISEINKIFSTRNEMNDLNSMIKLEDPHSTPVTQEYLSNRLKYLLRKAVECCDKLLGTRTGSEGSGIGMYSSEGRVNSSISRFNLSTHGYLCDSLKIIVSNIMLHVDGIRENGTMPPDCRPNINKYMDSLSLALAHGKSSITGMMDINESVEMAENIAKLHKVFVKLQLSHISHDIHLRTIEAHERWKELDRDLRKLRAYTIVDADVLRRRIAYLTHGTRIPMVVMQDKVSKLEINKIEEMLCRGLRITQLVKTLEHQEIKSFSDNPGELEDRLNKAVISYPGKSEELSEKLKELQRILSAFNNDVLVSNVSLAEHMHFEAIKDFRNEDINILVKKEYKCENHELFDLTDMKQKYSKISILRNMKTSHENYASGFEDRVLSIKQKKQLLAIIQAPIIEEQTSKKISLFDMMGMEQLVKPSYKNDEFQITNMDKVLSACKNTHKLYLETVDEKRRLLAIEKKTVNETQRKYSAEVAELPSMNLEMERLLGDKKNEKVSLFGVEYSYMDVLISYFVAGAVSYGNADASSKQCEVMRIIECCKPSGGRFLRNLIQEKECSDLLIKCKNMEVDFTILPDIAKLSQFERYTDDDAHDVQRDIEYVTQLIATQNRARTDNLSEINKHVKNLQCTLEPLLKEQREKTEDAESRLFEQAFEQGRYLSQVRMIQSMLCGYIQKGLSIDEIKNKVIGVSEDLKKLIPDMQSDIINSPSSIDCAVSASQMSLGFFVFSIINVKGAYPLLKSLHETGMLNVKDFIICDETDKRSSALVFAAATGRHMAYQAIIDILSDLDISVTILYELLTSSLASDNSNLLHHLANLAQPSSLEELLKIINSVSNKQIYDADYCDQQDYLPNNVARNSNFLLQKLLVQFDVNNRLPGDILCFRIGETIKDWSKDTTSLSSYCNEFMINDLKHMWGIMSITLDNTQLLNSVEWFMKGVGDFDDLTEDKRIIASKFIKDYLRNI</sequence>
<evidence type="ECO:0000313" key="1">
    <source>
        <dbReference type="EMBL" id="MDP0589587.1"/>
    </source>
</evidence>
<evidence type="ECO:0000313" key="2">
    <source>
        <dbReference type="Proteomes" id="UP001178148"/>
    </source>
</evidence>